<comment type="caution">
    <text evidence="1">The sequence shown here is derived from an EMBL/GenBank/DDBJ whole genome shotgun (WGS) entry which is preliminary data.</text>
</comment>
<dbReference type="AlphaFoldDB" id="A0AAD3DBW0"/>
<evidence type="ECO:0000313" key="2">
    <source>
        <dbReference type="Proteomes" id="UP001054902"/>
    </source>
</evidence>
<organism evidence="1 2">
    <name type="scientific">Chaetoceros tenuissimus</name>
    <dbReference type="NCBI Taxonomy" id="426638"/>
    <lineage>
        <taxon>Eukaryota</taxon>
        <taxon>Sar</taxon>
        <taxon>Stramenopiles</taxon>
        <taxon>Ochrophyta</taxon>
        <taxon>Bacillariophyta</taxon>
        <taxon>Coscinodiscophyceae</taxon>
        <taxon>Chaetocerotophycidae</taxon>
        <taxon>Chaetocerotales</taxon>
        <taxon>Chaetocerotaceae</taxon>
        <taxon>Chaetoceros</taxon>
    </lineage>
</organism>
<evidence type="ECO:0000313" key="1">
    <source>
        <dbReference type="EMBL" id="GFH61538.1"/>
    </source>
</evidence>
<reference evidence="1 2" key="1">
    <citation type="journal article" date="2021" name="Sci. Rep.">
        <title>The genome of the diatom Chaetoceros tenuissimus carries an ancient integrated fragment of an extant virus.</title>
        <authorList>
            <person name="Hongo Y."/>
            <person name="Kimura K."/>
            <person name="Takaki Y."/>
            <person name="Yoshida Y."/>
            <person name="Baba S."/>
            <person name="Kobayashi G."/>
            <person name="Nagasaki K."/>
            <person name="Hano T."/>
            <person name="Tomaru Y."/>
        </authorList>
    </citation>
    <scope>NUCLEOTIDE SEQUENCE [LARGE SCALE GENOMIC DNA]</scope>
    <source>
        <strain evidence="1 2">NIES-3715</strain>
    </source>
</reference>
<accession>A0AAD3DBW0</accession>
<name>A0AAD3DBW0_9STRA</name>
<keyword evidence="2" id="KW-1185">Reference proteome</keyword>
<proteinExistence type="predicted"/>
<dbReference type="Proteomes" id="UP001054902">
    <property type="component" value="Unassembled WGS sequence"/>
</dbReference>
<protein>
    <submittedName>
        <fullName evidence="1">Uncharacterized protein</fullName>
    </submittedName>
</protein>
<gene>
    <name evidence="1" type="ORF">CTEN210_18014</name>
</gene>
<dbReference type="EMBL" id="BLLK01000074">
    <property type="protein sequence ID" value="GFH61538.1"/>
    <property type="molecule type" value="Genomic_DNA"/>
</dbReference>
<sequence>MYEELVHSHAGVCLASPEFFGQGVRETRNNDGLEKFVPYIIGAKPLHNYSCKCDFCNGRTGREKAKKFVKEKEAEMQKYQISATHDNVESLGGRFESMDKKLAAVDSKLDSLVSSLKAKNKDAENITVSDDGELEG</sequence>